<dbReference type="GO" id="GO:0005886">
    <property type="term" value="C:plasma membrane"/>
    <property type="evidence" value="ECO:0007669"/>
    <property type="project" value="TreeGrafter"/>
</dbReference>
<feature type="transmembrane region" description="Helical" evidence="6">
    <location>
        <begin position="351"/>
        <end position="373"/>
    </location>
</feature>
<feature type="transmembrane region" description="Helical" evidence="6">
    <location>
        <begin position="73"/>
        <end position="92"/>
    </location>
</feature>
<feature type="transmembrane region" description="Helical" evidence="6">
    <location>
        <begin position="230"/>
        <end position="252"/>
    </location>
</feature>
<evidence type="ECO:0000256" key="6">
    <source>
        <dbReference type="SAM" id="Phobius"/>
    </source>
</evidence>
<reference evidence="8" key="1">
    <citation type="submission" date="2021-01" db="EMBL/GenBank/DDBJ databases">
        <title>Rhizobium sp. strain KVB221 16S ribosomal RNA gene Genome sequencing and assembly.</title>
        <authorList>
            <person name="Kang M."/>
        </authorList>
    </citation>
    <scope>NUCLEOTIDE SEQUENCE</scope>
    <source>
        <strain evidence="8">KVB221</strain>
    </source>
</reference>
<dbReference type="InterPro" id="IPR036259">
    <property type="entry name" value="MFS_trans_sf"/>
</dbReference>
<feature type="transmembrane region" description="Helical" evidence="6">
    <location>
        <begin position="131"/>
        <end position="153"/>
    </location>
</feature>
<keyword evidence="9" id="KW-1185">Reference proteome</keyword>
<feature type="transmembrane region" description="Helical" evidence="6">
    <location>
        <begin position="42"/>
        <end position="61"/>
    </location>
</feature>
<dbReference type="GO" id="GO:0022857">
    <property type="term" value="F:transmembrane transporter activity"/>
    <property type="evidence" value="ECO:0007669"/>
    <property type="project" value="InterPro"/>
</dbReference>
<dbReference type="Pfam" id="PF07690">
    <property type="entry name" value="MFS_1"/>
    <property type="match status" value="1"/>
</dbReference>
<evidence type="ECO:0000256" key="1">
    <source>
        <dbReference type="ARBA" id="ARBA00004370"/>
    </source>
</evidence>
<dbReference type="Gene3D" id="1.20.1250.20">
    <property type="entry name" value="MFS general substrate transporter like domains"/>
    <property type="match status" value="2"/>
</dbReference>
<keyword evidence="3 6" id="KW-1133">Transmembrane helix</keyword>
<dbReference type="PANTHER" id="PTHR23521:SF3">
    <property type="entry name" value="MFS TRANSPORTER"/>
    <property type="match status" value="1"/>
</dbReference>
<gene>
    <name evidence="8" type="ORF">JJB09_21645</name>
</gene>
<organism evidence="8 9">
    <name type="scientific">Rhizobium setariae</name>
    <dbReference type="NCBI Taxonomy" id="2801340"/>
    <lineage>
        <taxon>Bacteria</taxon>
        <taxon>Pseudomonadati</taxon>
        <taxon>Pseudomonadota</taxon>
        <taxon>Alphaproteobacteria</taxon>
        <taxon>Hyphomicrobiales</taxon>
        <taxon>Rhizobiaceae</taxon>
        <taxon>Rhizobium/Agrobacterium group</taxon>
        <taxon>Rhizobium</taxon>
    </lineage>
</organism>
<evidence type="ECO:0000256" key="3">
    <source>
        <dbReference type="ARBA" id="ARBA00022989"/>
    </source>
</evidence>
<feature type="region of interest" description="Disordered" evidence="5">
    <location>
        <begin position="388"/>
        <end position="431"/>
    </location>
</feature>
<feature type="transmembrane region" description="Helical" evidence="6">
    <location>
        <begin position="288"/>
        <end position="310"/>
    </location>
</feature>
<protein>
    <submittedName>
        <fullName evidence="8">MFS transporter</fullName>
    </submittedName>
</protein>
<evidence type="ECO:0000259" key="7">
    <source>
        <dbReference type="PROSITE" id="PS50850"/>
    </source>
</evidence>
<dbReference type="CDD" id="cd17477">
    <property type="entry name" value="MFS_YcaD_like"/>
    <property type="match status" value="1"/>
</dbReference>
<comment type="subcellular location">
    <subcellularLocation>
        <location evidence="1">Membrane</location>
    </subcellularLocation>
</comment>
<dbReference type="RefSeq" id="WP_201663164.1">
    <property type="nucleotide sequence ID" value="NZ_JAEQNC010000014.1"/>
</dbReference>
<dbReference type="PANTHER" id="PTHR23521">
    <property type="entry name" value="TRANSPORTER MFS SUPERFAMILY"/>
    <property type="match status" value="1"/>
</dbReference>
<dbReference type="Pfam" id="PF00083">
    <property type="entry name" value="Sugar_tr"/>
    <property type="match status" value="1"/>
</dbReference>
<dbReference type="InterPro" id="IPR020846">
    <property type="entry name" value="MFS_dom"/>
</dbReference>
<evidence type="ECO:0000313" key="9">
    <source>
        <dbReference type="Proteomes" id="UP000633219"/>
    </source>
</evidence>
<feature type="transmembrane region" description="Helical" evidence="6">
    <location>
        <begin position="322"/>
        <end position="339"/>
    </location>
</feature>
<comment type="caution">
    <text evidence="8">The sequence shown here is derived from an EMBL/GenBank/DDBJ whole genome shotgun (WGS) entry which is preliminary data.</text>
</comment>
<feature type="compositionally biased region" description="Polar residues" evidence="5">
    <location>
        <begin position="390"/>
        <end position="401"/>
    </location>
</feature>
<sequence length="431" mass="45250">MKQNLISVLALLTGTLFLFLGNGLHSLLMPMRGTSEGYSETVMGFFGTSWAGGFVLGCIFARGLVKRMGHVRAFSGFISIIAITALLTGIVVEPNFWILSRAVTGFSTAATSMIIESWLNERASNESRGMIFSLYISITLIGVVGGQMTVAFSDIHTPILFMIAGIYYCVAMLPTLISTAQTPKPLNEVSLDLTALYKNSPVSFIGILLVGIANGAWGTLGAVFGAKAGLSAGDIALMMTITIFAGAAMQMPAGRMSDRMDRRYVLAILSGIACLAGFQMFVLEPANVIVLLILIGVYGATANALYPIAVAHANDFAKPSEFMNVSGGLLLLYGIGTVIGPSVGGPVMQYFGPYALFGVTTSAHILIAAYAIIRSKLRAPIPVGERDAYSSVSSGTQTTPESLALNPRSQPLPPGGEEGSFGARDAGAEAT</sequence>
<evidence type="ECO:0000313" key="8">
    <source>
        <dbReference type="EMBL" id="MBL0374620.1"/>
    </source>
</evidence>
<dbReference type="InterPro" id="IPR011701">
    <property type="entry name" value="MFS"/>
</dbReference>
<keyword evidence="2 6" id="KW-0812">Transmembrane</keyword>
<feature type="transmembrane region" description="Helical" evidence="6">
    <location>
        <begin position="159"/>
        <end position="180"/>
    </location>
</feature>
<dbReference type="SUPFAM" id="SSF103473">
    <property type="entry name" value="MFS general substrate transporter"/>
    <property type="match status" value="1"/>
</dbReference>
<accession>A0A936YQ21</accession>
<evidence type="ECO:0000256" key="2">
    <source>
        <dbReference type="ARBA" id="ARBA00022692"/>
    </source>
</evidence>
<keyword evidence="4 6" id="KW-0472">Membrane</keyword>
<name>A0A936YQ21_9HYPH</name>
<feature type="transmembrane region" description="Helical" evidence="6">
    <location>
        <begin position="98"/>
        <end position="119"/>
    </location>
</feature>
<dbReference type="PROSITE" id="PS50850">
    <property type="entry name" value="MFS"/>
    <property type="match status" value="1"/>
</dbReference>
<feature type="transmembrane region" description="Helical" evidence="6">
    <location>
        <begin position="264"/>
        <end position="282"/>
    </location>
</feature>
<evidence type="ECO:0000256" key="4">
    <source>
        <dbReference type="ARBA" id="ARBA00023136"/>
    </source>
</evidence>
<dbReference type="EMBL" id="JAEQNC010000014">
    <property type="protein sequence ID" value="MBL0374620.1"/>
    <property type="molecule type" value="Genomic_DNA"/>
</dbReference>
<dbReference type="AlphaFoldDB" id="A0A936YQ21"/>
<evidence type="ECO:0000256" key="5">
    <source>
        <dbReference type="SAM" id="MobiDB-lite"/>
    </source>
</evidence>
<dbReference type="Proteomes" id="UP000633219">
    <property type="component" value="Unassembled WGS sequence"/>
</dbReference>
<dbReference type="InterPro" id="IPR005828">
    <property type="entry name" value="MFS_sugar_transport-like"/>
</dbReference>
<feature type="domain" description="Major facilitator superfamily (MFS) profile" evidence="7">
    <location>
        <begin position="7"/>
        <end position="376"/>
    </location>
</feature>
<dbReference type="InterPro" id="IPR047200">
    <property type="entry name" value="MFS_YcaD-like"/>
</dbReference>
<proteinExistence type="predicted"/>
<feature type="transmembrane region" description="Helical" evidence="6">
    <location>
        <begin position="201"/>
        <end position="224"/>
    </location>
</feature>